<organism evidence="3 4">
    <name type="scientific">Eiseniibacteriota bacterium</name>
    <dbReference type="NCBI Taxonomy" id="2212470"/>
    <lineage>
        <taxon>Bacteria</taxon>
        <taxon>Candidatus Eiseniibacteriota</taxon>
    </lineage>
</organism>
<evidence type="ECO:0000259" key="2">
    <source>
        <dbReference type="PROSITE" id="PS51819"/>
    </source>
</evidence>
<evidence type="ECO:0000313" key="4">
    <source>
        <dbReference type="Proteomes" id="UP000319836"/>
    </source>
</evidence>
<dbReference type="InterPro" id="IPR037523">
    <property type="entry name" value="VOC_core"/>
</dbReference>
<sequence length="181" mass="19257">MAKRTAMKSRSKKKSMKRKSGNGATRRPTRGATPRRASKSASSRRAPSRRSNGSAPRPAKIREGVITHTELASTDPMATREWCEAVLGWEFGEAMPSSAGPYHMWRFGIGTGGGIRSTNPPEPPGSLPYCEVKDIKTTYANAVAAGATPMMPPEALPGSMGWIAIVTAPGGVPIGFWSMGK</sequence>
<evidence type="ECO:0000256" key="1">
    <source>
        <dbReference type="SAM" id="MobiDB-lite"/>
    </source>
</evidence>
<name>A0A538U7Q9_UNCEI</name>
<feature type="domain" description="VOC" evidence="2">
    <location>
        <begin position="65"/>
        <end position="179"/>
    </location>
</feature>
<dbReference type="PROSITE" id="PS51819">
    <property type="entry name" value="VOC"/>
    <property type="match status" value="1"/>
</dbReference>
<dbReference type="InterPro" id="IPR052164">
    <property type="entry name" value="Anthracycline_SecMetBiosynth"/>
</dbReference>
<gene>
    <name evidence="3" type="ORF">E6K80_04090</name>
</gene>
<feature type="compositionally biased region" description="Low complexity" evidence="1">
    <location>
        <begin position="23"/>
        <end position="58"/>
    </location>
</feature>
<evidence type="ECO:0000313" key="3">
    <source>
        <dbReference type="EMBL" id="TMQ71928.1"/>
    </source>
</evidence>
<dbReference type="Proteomes" id="UP000319836">
    <property type="component" value="Unassembled WGS sequence"/>
</dbReference>
<feature type="region of interest" description="Disordered" evidence="1">
    <location>
        <begin position="1"/>
        <end position="73"/>
    </location>
</feature>
<dbReference type="InterPro" id="IPR029068">
    <property type="entry name" value="Glyas_Bleomycin-R_OHBP_Dase"/>
</dbReference>
<dbReference type="SUPFAM" id="SSF54593">
    <property type="entry name" value="Glyoxalase/Bleomycin resistance protein/Dihydroxybiphenyl dioxygenase"/>
    <property type="match status" value="1"/>
</dbReference>
<proteinExistence type="predicted"/>
<dbReference type="EMBL" id="VBPA01000088">
    <property type="protein sequence ID" value="TMQ71928.1"/>
    <property type="molecule type" value="Genomic_DNA"/>
</dbReference>
<reference evidence="3 4" key="1">
    <citation type="journal article" date="2019" name="Nat. Microbiol.">
        <title>Mediterranean grassland soil C-N compound turnover is dependent on rainfall and depth, and is mediated by genomically divergent microorganisms.</title>
        <authorList>
            <person name="Diamond S."/>
            <person name="Andeer P.F."/>
            <person name="Li Z."/>
            <person name="Crits-Christoph A."/>
            <person name="Burstein D."/>
            <person name="Anantharaman K."/>
            <person name="Lane K.R."/>
            <person name="Thomas B.C."/>
            <person name="Pan C."/>
            <person name="Northen T.R."/>
            <person name="Banfield J.F."/>
        </authorList>
    </citation>
    <scope>NUCLEOTIDE SEQUENCE [LARGE SCALE GENOMIC DNA]</scope>
    <source>
        <strain evidence="3">WS_10</strain>
    </source>
</reference>
<protein>
    <recommendedName>
        <fullName evidence="2">VOC domain-containing protein</fullName>
    </recommendedName>
</protein>
<dbReference type="Gene3D" id="3.10.180.10">
    <property type="entry name" value="2,3-Dihydroxybiphenyl 1,2-Dioxygenase, domain 1"/>
    <property type="match status" value="1"/>
</dbReference>
<accession>A0A538U7Q9</accession>
<feature type="compositionally biased region" description="Basic residues" evidence="1">
    <location>
        <begin position="1"/>
        <end position="20"/>
    </location>
</feature>
<comment type="caution">
    <text evidence="3">The sequence shown here is derived from an EMBL/GenBank/DDBJ whole genome shotgun (WGS) entry which is preliminary data.</text>
</comment>
<dbReference type="AlphaFoldDB" id="A0A538U7Q9"/>
<dbReference type="PANTHER" id="PTHR33993:SF14">
    <property type="entry name" value="GB|AAF24581.1"/>
    <property type="match status" value="1"/>
</dbReference>
<dbReference type="PANTHER" id="PTHR33993">
    <property type="entry name" value="GLYOXALASE-RELATED"/>
    <property type="match status" value="1"/>
</dbReference>